<dbReference type="OrthoDB" id="10461023at2759"/>
<comment type="caution">
    <text evidence="1">The sequence shown here is derived from an EMBL/GenBank/DDBJ whole genome shotgun (WGS) entry which is preliminary data.</text>
</comment>
<sequence length="377" mass="43300">MAVDLAKTDEEQQPFRLLDLPDELWIKIGNMVIDDIQPKDVGIIRICTSAAEANPDDYQPEGPEEHPGYERFSFDLTPPAILQTCVSLRKELRSGYYHDKISVTVRMCWWGMDESYLLLGQYLRMMGQEARRQIKAVSDEGWHKKTDPVPAPGWEHANQDYELKYYSISRHTMTGDIDTRERSALLHDTASSLLPLHTSTETQPCYLLDLPVELLINIGQLLIEALPTIRVSDVTITRAEKGRTRNGYASHTWLAKGFDLAPPASLQTCSALRNELRSDYYRQKVTINPYPQRSSGKDDHRLGKYLQMIGPEARRSIRVFPFLTAMGKSEAPSEPPRREFSHWEVEMMFVPKCYPEPGKRDVSGRDRGHIFWEIDFI</sequence>
<organism evidence="1 2">
    <name type="scientific">Zymoseptoria brevis</name>
    <dbReference type="NCBI Taxonomy" id="1047168"/>
    <lineage>
        <taxon>Eukaryota</taxon>
        <taxon>Fungi</taxon>
        <taxon>Dikarya</taxon>
        <taxon>Ascomycota</taxon>
        <taxon>Pezizomycotina</taxon>
        <taxon>Dothideomycetes</taxon>
        <taxon>Dothideomycetidae</taxon>
        <taxon>Mycosphaerellales</taxon>
        <taxon>Mycosphaerellaceae</taxon>
        <taxon>Zymoseptoria</taxon>
    </lineage>
</organism>
<gene>
    <name evidence="1" type="ORF">TI39_contig4271g00001</name>
</gene>
<name>A0A0F4G8H1_9PEZI</name>
<dbReference type="AlphaFoldDB" id="A0A0F4G8H1"/>
<accession>A0A0F4G8H1</accession>
<keyword evidence="2" id="KW-1185">Reference proteome</keyword>
<evidence type="ECO:0000313" key="2">
    <source>
        <dbReference type="Proteomes" id="UP000033647"/>
    </source>
</evidence>
<dbReference type="EMBL" id="LAFY01004230">
    <property type="protein sequence ID" value="KJX93688.1"/>
    <property type="molecule type" value="Genomic_DNA"/>
</dbReference>
<evidence type="ECO:0000313" key="1">
    <source>
        <dbReference type="EMBL" id="KJX93688.1"/>
    </source>
</evidence>
<protein>
    <recommendedName>
        <fullName evidence="3">F-box domain-containing protein</fullName>
    </recommendedName>
</protein>
<proteinExistence type="predicted"/>
<dbReference type="Proteomes" id="UP000033647">
    <property type="component" value="Unassembled WGS sequence"/>
</dbReference>
<evidence type="ECO:0008006" key="3">
    <source>
        <dbReference type="Google" id="ProtNLM"/>
    </source>
</evidence>
<reference evidence="1 2" key="1">
    <citation type="submission" date="2015-03" db="EMBL/GenBank/DDBJ databases">
        <title>RNA-seq based gene annotation and comparative genomics of four Zymoseptoria species reveal species-specific pathogenicity related genes and transposable element activity.</title>
        <authorList>
            <person name="Grandaubert J."/>
            <person name="Bhattacharyya A."/>
            <person name="Stukenbrock E.H."/>
        </authorList>
    </citation>
    <scope>NUCLEOTIDE SEQUENCE [LARGE SCALE GENOMIC DNA]</scope>
    <source>
        <strain evidence="1 2">Zb18110</strain>
    </source>
</reference>